<feature type="region of interest" description="Disordered" evidence="1">
    <location>
        <begin position="208"/>
        <end position="245"/>
    </location>
</feature>
<evidence type="ECO:0000256" key="1">
    <source>
        <dbReference type="SAM" id="MobiDB-lite"/>
    </source>
</evidence>
<sequence length="245" mass="25268">MDFSAAQNQRDFSELLPEGTLARGIFNIKPHNADAGIWETPTKAGTGKFLSVDITIVGGKWDKRHVFDNINTENPNAIAVDIGHGAIKAILECSRGASPQNPQGYHLNNYGELNGAEIIFKIGIEPAKGAYASKNIVSVYLSPLQTEKDWARFLAGDMDPDPNAIRRQHAPAAAAGVAGQPAAGAAPRWAQGAEGAPAAVQGVGVAGTPAAGAVEPTPAAPAAQPGVTAPPPWMTQGAPAGTQKS</sequence>
<name>A0A0F9IWZ0_9ZZZZ</name>
<proteinExistence type="predicted"/>
<organism evidence="2">
    <name type="scientific">marine sediment metagenome</name>
    <dbReference type="NCBI Taxonomy" id="412755"/>
    <lineage>
        <taxon>unclassified sequences</taxon>
        <taxon>metagenomes</taxon>
        <taxon>ecological metagenomes</taxon>
    </lineage>
</organism>
<accession>A0A0F9IWZ0</accession>
<dbReference type="AlphaFoldDB" id="A0A0F9IWZ0"/>
<dbReference type="EMBL" id="LAZR01017968">
    <property type="protein sequence ID" value="KKL98235.1"/>
    <property type="molecule type" value="Genomic_DNA"/>
</dbReference>
<reference evidence="2" key="1">
    <citation type="journal article" date="2015" name="Nature">
        <title>Complex archaea that bridge the gap between prokaryotes and eukaryotes.</title>
        <authorList>
            <person name="Spang A."/>
            <person name="Saw J.H."/>
            <person name="Jorgensen S.L."/>
            <person name="Zaremba-Niedzwiedzka K."/>
            <person name="Martijn J."/>
            <person name="Lind A.E."/>
            <person name="van Eijk R."/>
            <person name="Schleper C."/>
            <person name="Guy L."/>
            <person name="Ettema T.J."/>
        </authorList>
    </citation>
    <scope>NUCLEOTIDE SEQUENCE</scope>
</reference>
<feature type="compositionally biased region" description="Low complexity" evidence="1">
    <location>
        <begin position="208"/>
        <end position="227"/>
    </location>
</feature>
<gene>
    <name evidence="2" type="ORF">LCGC14_1826430</name>
</gene>
<evidence type="ECO:0000313" key="2">
    <source>
        <dbReference type="EMBL" id="KKL98235.1"/>
    </source>
</evidence>
<protein>
    <submittedName>
        <fullName evidence="2">Uncharacterized protein</fullName>
    </submittedName>
</protein>
<comment type="caution">
    <text evidence="2">The sequence shown here is derived from an EMBL/GenBank/DDBJ whole genome shotgun (WGS) entry which is preliminary data.</text>
</comment>